<gene>
    <name evidence="2" type="ORF">ADH66_13680</name>
    <name evidence="3" type="ORF">I5Q82_04020</name>
</gene>
<protein>
    <submittedName>
        <fullName evidence="2 3">Transcriptional regulator</fullName>
    </submittedName>
</protein>
<dbReference type="KEGG" id="amur:ADH66_13680"/>
<reference evidence="3 5" key="3">
    <citation type="submission" date="2020-11" db="EMBL/GenBank/DDBJ databases">
        <title>Closed and high quality bacterial genomes of the OMM12 community.</title>
        <authorList>
            <person name="Marbouty M."/>
            <person name="Lamy-Besnier Q."/>
            <person name="Debarbieux L."/>
            <person name="Koszul R."/>
        </authorList>
    </citation>
    <scope>NUCLEOTIDE SEQUENCE [LARGE SCALE GENOMIC DNA]</scope>
    <source>
        <strain evidence="3 5">KB18</strain>
    </source>
</reference>
<dbReference type="InterPro" id="IPR001387">
    <property type="entry name" value="Cro/C1-type_HTH"/>
</dbReference>
<accession>A0A1Z2XT84</accession>
<dbReference type="EMBL" id="CP021422">
    <property type="protein sequence ID" value="ASB41615.1"/>
    <property type="molecule type" value="Genomic_DNA"/>
</dbReference>
<organism evidence="3 5">
    <name type="scientific">Acutalibacter muris</name>
    <dbReference type="NCBI Taxonomy" id="1796620"/>
    <lineage>
        <taxon>Bacteria</taxon>
        <taxon>Bacillati</taxon>
        <taxon>Bacillota</taxon>
        <taxon>Clostridia</taxon>
        <taxon>Eubacteriales</taxon>
        <taxon>Acutalibacteraceae</taxon>
        <taxon>Acutalibacter</taxon>
    </lineage>
</organism>
<feature type="domain" description="HTH cro/C1-type" evidence="1">
    <location>
        <begin position="44"/>
        <end position="66"/>
    </location>
</feature>
<dbReference type="Proteomes" id="UP000196710">
    <property type="component" value="Chromosome"/>
</dbReference>
<dbReference type="RefSeq" id="WP_066539583.1">
    <property type="nucleotide sequence ID" value="NZ_CAPVCI010000003.1"/>
</dbReference>
<evidence type="ECO:0000259" key="1">
    <source>
        <dbReference type="PROSITE" id="PS50943"/>
    </source>
</evidence>
<dbReference type="Pfam" id="PF13443">
    <property type="entry name" value="HTH_26"/>
    <property type="match status" value="1"/>
</dbReference>
<reference evidence="2" key="1">
    <citation type="journal article" date="2017" name="Genome Announc.">
        <title>High-Quality Whole-Genome Sequences of the Oligo-Mouse-Microbiota Bacterial Community.</title>
        <authorList>
            <person name="Garzetti D."/>
            <person name="Brugiroux S."/>
            <person name="Bunk B."/>
            <person name="Pukall R."/>
            <person name="McCoy K.D."/>
            <person name="Macpherson A.J."/>
            <person name="Stecher B."/>
        </authorList>
    </citation>
    <scope>NUCLEOTIDE SEQUENCE</scope>
    <source>
        <strain evidence="2">KB18</strain>
    </source>
</reference>
<dbReference type="Gene3D" id="1.10.260.40">
    <property type="entry name" value="lambda repressor-like DNA-binding domains"/>
    <property type="match status" value="1"/>
</dbReference>
<dbReference type="EMBL" id="CP065321">
    <property type="protein sequence ID" value="QQR30874.1"/>
    <property type="molecule type" value="Genomic_DNA"/>
</dbReference>
<dbReference type="GO" id="GO:0003677">
    <property type="term" value="F:DNA binding"/>
    <property type="evidence" value="ECO:0007669"/>
    <property type="project" value="InterPro"/>
</dbReference>
<dbReference type="CDD" id="cd00093">
    <property type="entry name" value="HTH_XRE"/>
    <property type="match status" value="1"/>
</dbReference>
<evidence type="ECO:0000313" key="2">
    <source>
        <dbReference type="EMBL" id="ASB41615.1"/>
    </source>
</evidence>
<dbReference type="InterPro" id="IPR010982">
    <property type="entry name" value="Lambda_DNA-bd_dom_sf"/>
</dbReference>
<evidence type="ECO:0000313" key="3">
    <source>
        <dbReference type="EMBL" id="QQR30874.1"/>
    </source>
</evidence>
<dbReference type="SUPFAM" id="SSF47413">
    <property type="entry name" value="lambda repressor-like DNA-binding domains"/>
    <property type="match status" value="1"/>
</dbReference>
<name>A0A1Z2XT84_9FIRM</name>
<proteinExistence type="predicted"/>
<dbReference type="AlphaFoldDB" id="A0A1Z2XT84"/>
<evidence type="ECO:0000313" key="4">
    <source>
        <dbReference type="Proteomes" id="UP000196710"/>
    </source>
</evidence>
<dbReference type="Proteomes" id="UP000596035">
    <property type="component" value="Chromosome"/>
</dbReference>
<reference evidence="4" key="2">
    <citation type="submission" date="2017-05" db="EMBL/GenBank/DDBJ databases">
        <title>Improved OligoMM genomes.</title>
        <authorList>
            <person name="Garzetti D."/>
        </authorList>
    </citation>
    <scope>NUCLEOTIDE SEQUENCE [LARGE SCALE GENOMIC DNA]</scope>
    <source>
        <strain evidence="4">KB18</strain>
    </source>
</reference>
<sequence length="80" mass="9265">MYVKDAVAKHFDELCRERGICYNELANISGVPPTTVYCMMKPERRKLHIDVIKKLCDGLEISLAEFFSGPIFDELEQEIR</sequence>
<dbReference type="PROSITE" id="PS50943">
    <property type="entry name" value="HTH_CROC1"/>
    <property type="match status" value="1"/>
</dbReference>
<evidence type="ECO:0000313" key="5">
    <source>
        <dbReference type="Proteomes" id="UP000596035"/>
    </source>
</evidence>
<keyword evidence="4" id="KW-1185">Reference proteome</keyword>